<dbReference type="NCBIfam" id="TIGR00654">
    <property type="entry name" value="PhzF_family"/>
    <property type="match status" value="1"/>
</dbReference>
<evidence type="ECO:0000256" key="2">
    <source>
        <dbReference type="ARBA" id="ARBA00023235"/>
    </source>
</evidence>
<dbReference type="Pfam" id="PF02567">
    <property type="entry name" value="PhzC-PhzF"/>
    <property type="match status" value="1"/>
</dbReference>
<reference evidence="5" key="1">
    <citation type="journal article" date="2023" name="Commun. Biol.">
        <title>Genome analysis of Parmales, the sister group of diatoms, reveals the evolutionary specialization of diatoms from phago-mixotrophs to photoautotrophs.</title>
        <authorList>
            <person name="Ban H."/>
            <person name="Sato S."/>
            <person name="Yoshikawa S."/>
            <person name="Yamada K."/>
            <person name="Nakamura Y."/>
            <person name="Ichinomiya M."/>
            <person name="Sato N."/>
            <person name="Blanc-Mathieu R."/>
            <person name="Endo H."/>
            <person name="Kuwata A."/>
            <person name="Ogata H."/>
        </authorList>
    </citation>
    <scope>NUCLEOTIDE SEQUENCE [LARGE SCALE GENOMIC DNA]</scope>
</reference>
<protein>
    <recommendedName>
        <fullName evidence="3">N-acetyltransferase domain-containing protein</fullName>
    </recommendedName>
</protein>
<accession>A0A9W7AYK1</accession>
<proteinExistence type="inferred from homology"/>
<evidence type="ECO:0000259" key="3">
    <source>
        <dbReference type="PROSITE" id="PS51186"/>
    </source>
</evidence>
<dbReference type="SUPFAM" id="SSF55729">
    <property type="entry name" value="Acyl-CoA N-acyltransferases (Nat)"/>
    <property type="match status" value="1"/>
</dbReference>
<keyword evidence="2" id="KW-0413">Isomerase</keyword>
<dbReference type="Gene3D" id="3.40.630.30">
    <property type="match status" value="1"/>
</dbReference>
<comment type="similarity">
    <text evidence="1">Belongs to the PhzF family.</text>
</comment>
<evidence type="ECO:0000256" key="1">
    <source>
        <dbReference type="ARBA" id="ARBA00008270"/>
    </source>
</evidence>
<dbReference type="InterPro" id="IPR003719">
    <property type="entry name" value="Phenazine_PhzF-like"/>
</dbReference>
<dbReference type="PANTHER" id="PTHR13774:SF17">
    <property type="entry name" value="PHENAZINE BIOSYNTHESIS-LIKE DOMAIN-CONTAINING PROTEIN"/>
    <property type="match status" value="1"/>
</dbReference>
<dbReference type="GO" id="GO:0016747">
    <property type="term" value="F:acyltransferase activity, transferring groups other than amino-acyl groups"/>
    <property type="evidence" value="ECO:0007669"/>
    <property type="project" value="InterPro"/>
</dbReference>
<dbReference type="AlphaFoldDB" id="A0A9W7AYK1"/>
<dbReference type="PROSITE" id="PS51186">
    <property type="entry name" value="GNAT"/>
    <property type="match status" value="1"/>
</dbReference>
<name>A0A9W7AYK1_9STRA</name>
<dbReference type="GO" id="GO:0005737">
    <property type="term" value="C:cytoplasm"/>
    <property type="evidence" value="ECO:0007669"/>
    <property type="project" value="TreeGrafter"/>
</dbReference>
<dbReference type="Pfam" id="PF00583">
    <property type="entry name" value="Acetyltransf_1"/>
    <property type="match status" value="1"/>
</dbReference>
<comment type="caution">
    <text evidence="4">The sequence shown here is derived from an EMBL/GenBank/DDBJ whole genome shotgun (WGS) entry which is preliminary data.</text>
</comment>
<feature type="domain" description="N-acetyltransferase" evidence="3">
    <location>
        <begin position="5"/>
        <end position="160"/>
    </location>
</feature>
<dbReference type="Proteomes" id="UP001162640">
    <property type="component" value="Unassembled WGS sequence"/>
</dbReference>
<dbReference type="InterPro" id="IPR000182">
    <property type="entry name" value="GNAT_dom"/>
</dbReference>
<organism evidence="4 5">
    <name type="scientific">Triparma laevis f. inornata</name>
    <dbReference type="NCBI Taxonomy" id="1714386"/>
    <lineage>
        <taxon>Eukaryota</taxon>
        <taxon>Sar</taxon>
        <taxon>Stramenopiles</taxon>
        <taxon>Ochrophyta</taxon>
        <taxon>Bolidophyceae</taxon>
        <taxon>Parmales</taxon>
        <taxon>Triparmaceae</taxon>
        <taxon>Triparma</taxon>
    </lineage>
</organism>
<dbReference type="PANTHER" id="PTHR13774">
    <property type="entry name" value="PHENAZINE BIOSYNTHESIS PROTEIN"/>
    <property type="match status" value="1"/>
</dbReference>
<dbReference type="EMBL" id="BLQM01000286">
    <property type="protein sequence ID" value="GMH80652.1"/>
    <property type="molecule type" value="Genomic_DNA"/>
</dbReference>
<evidence type="ECO:0000313" key="4">
    <source>
        <dbReference type="EMBL" id="GMH80652.1"/>
    </source>
</evidence>
<sequence length="448" mass="49776">MSASLTFRPVAFDEIDAAFAIESASYPSDEAATLSGLTYRQSEAGEYFIGCYYKSSQLIGFICATRCSEFEEDSMSTHSPSGEILAIHSVVIKEDERRKGYATKMLKNYLDILSPSPPIKKIALIAKQNLLEFYINSGFTVTRLSPIIHGSDRWFELTLDFIEFKRPKYKVIDAFTSKAGSGNPAAVVWDFGEKDDEWLLGVAKEFNLSETVFVYPLIDGARKLRFFTPMQEISLCGHATLSSGFVFCGEEEVRFLTREDVELIVSKTGGNVKMTFPLKSSKPITENVSSFQKLINEGFKIENEHIGNISGTRDDDGNIFNVLVEVTESGFNSIKPDFNVIKTSPLYTHGIIITKSGGRDDADFSSRYFAPKIGIEEDPVTGSAHCTSGPYWAEKGGKGRVVGFQESERGGRVVCGVDWEGGGGSWRGRRFAFVRGRFSFESEHFGFF</sequence>
<dbReference type="CDD" id="cd04301">
    <property type="entry name" value="NAT_SF"/>
    <property type="match status" value="1"/>
</dbReference>
<dbReference type="GO" id="GO:0016853">
    <property type="term" value="F:isomerase activity"/>
    <property type="evidence" value="ECO:0007669"/>
    <property type="project" value="UniProtKB-KW"/>
</dbReference>
<evidence type="ECO:0000313" key="5">
    <source>
        <dbReference type="Proteomes" id="UP001162640"/>
    </source>
</evidence>
<dbReference type="SUPFAM" id="SSF54506">
    <property type="entry name" value="Diaminopimelate epimerase-like"/>
    <property type="match status" value="1"/>
</dbReference>
<dbReference type="InterPro" id="IPR016181">
    <property type="entry name" value="Acyl_CoA_acyltransferase"/>
</dbReference>
<dbReference type="Gene3D" id="3.10.310.10">
    <property type="entry name" value="Diaminopimelate Epimerase, Chain A, domain 1"/>
    <property type="match status" value="2"/>
</dbReference>
<gene>
    <name evidence="4" type="ORF">TL16_g08637</name>
</gene>